<dbReference type="Proteomes" id="UP001056120">
    <property type="component" value="Linkage Group LG25"/>
</dbReference>
<reference evidence="2" key="1">
    <citation type="journal article" date="2022" name="Mol. Ecol. Resour.">
        <title>The genomes of chicory, endive, great burdock and yacon provide insights into Asteraceae palaeo-polyploidization history and plant inulin production.</title>
        <authorList>
            <person name="Fan W."/>
            <person name="Wang S."/>
            <person name="Wang H."/>
            <person name="Wang A."/>
            <person name="Jiang F."/>
            <person name="Liu H."/>
            <person name="Zhao H."/>
            <person name="Xu D."/>
            <person name="Zhang Y."/>
        </authorList>
    </citation>
    <scope>NUCLEOTIDE SEQUENCE [LARGE SCALE GENOMIC DNA]</scope>
    <source>
        <strain evidence="2">cv. Yunnan</strain>
    </source>
</reference>
<dbReference type="EMBL" id="CM042042">
    <property type="protein sequence ID" value="KAI3703272.1"/>
    <property type="molecule type" value="Genomic_DNA"/>
</dbReference>
<gene>
    <name evidence="1" type="ORF">L1987_73222</name>
</gene>
<sequence length="149" mass="17166">MESYSWFLSREKTTEFHETSDDMVAEFSMESSSSQKGVMLVEKAKKKAALSNSFRLSCLHLSKQVHGHVFKSGVQFNHILLLKIHFWICIDDGHNVVSQMHYKFSSDATGCNILVINKERFCSLPLVFKVSSDGYFFPLWLMGQIVTFW</sequence>
<comment type="caution">
    <text evidence="1">The sequence shown here is derived from an EMBL/GenBank/DDBJ whole genome shotgun (WGS) entry which is preliminary data.</text>
</comment>
<reference evidence="1 2" key="2">
    <citation type="journal article" date="2022" name="Mol. Ecol. Resour.">
        <title>The genomes of chicory, endive, great burdock and yacon provide insights into Asteraceae paleo-polyploidization history and plant inulin production.</title>
        <authorList>
            <person name="Fan W."/>
            <person name="Wang S."/>
            <person name="Wang H."/>
            <person name="Wang A."/>
            <person name="Jiang F."/>
            <person name="Liu H."/>
            <person name="Zhao H."/>
            <person name="Xu D."/>
            <person name="Zhang Y."/>
        </authorList>
    </citation>
    <scope>NUCLEOTIDE SEQUENCE [LARGE SCALE GENOMIC DNA]</scope>
    <source>
        <strain evidence="2">cv. Yunnan</strain>
        <tissue evidence="1">Leaves</tissue>
    </source>
</reference>
<name>A0ACB9A0A7_9ASTR</name>
<proteinExistence type="predicted"/>
<accession>A0ACB9A0A7</accession>
<evidence type="ECO:0000313" key="1">
    <source>
        <dbReference type="EMBL" id="KAI3703272.1"/>
    </source>
</evidence>
<protein>
    <submittedName>
        <fullName evidence="1">Uncharacterized protein</fullName>
    </submittedName>
</protein>
<keyword evidence="2" id="KW-1185">Reference proteome</keyword>
<evidence type="ECO:0000313" key="2">
    <source>
        <dbReference type="Proteomes" id="UP001056120"/>
    </source>
</evidence>
<organism evidence="1 2">
    <name type="scientific">Smallanthus sonchifolius</name>
    <dbReference type="NCBI Taxonomy" id="185202"/>
    <lineage>
        <taxon>Eukaryota</taxon>
        <taxon>Viridiplantae</taxon>
        <taxon>Streptophyta</taxon>
        <taxon>Embryophyta</taxon>
        <taxon>Tracheophyta</taxon>
        <taxon>Spermatophyta</taxon>
        <taxon>Magnoliopsida</taxon>
        <taxon>eudicotyledons</taxon>
        <taxon>Gunneridae</taxon>
        <taxon>Pentapetalae</taxon>
        <taxon>asterids</taxon>
        <taxon>campanulids</taxon>
        <taxon>Asterales</taxon>
        <taxon>Asteraceae</taxon>
        <taxon>Asteroideae</taxon>
        <taxon>Heliantheae alliance</taxon>
        <taxon>Millerieae</taxon>
        <taxon>Smallanthus</taxon>
    </lineage>
</organism>